<protein>
    <submittedName>
        <fullName evidence="1">Uncharacterized protein</fullName>
    </submittedName>
</protein>
<sequence length="143" mass="16573">MRTYRISDNTSVDKSALSEISVLVKRIVNKDLSKLEQEGIFIFPEIPKESEDLDNNRVVLREIVHSGKDVFKTYNIMGFLGYADEWLIITSRFSDMGEDQQADNFLQYMLKKVFDLPNSVNLFPVAIRMRCSLNSVYSFFLIT</sequence>
<dbReference type="EMBL" id="BMDH01000002">
    <property type="protein sequence ID" value="GGI14479.1"/>
    <property type="molecule type" value="Genomic_DNA"/>
</dbReference>
<accession>A0A8J3EZ08</accession>
<reference evidence="1" key="1">
    <citation type="journal article" date="2014" name="Int. J. Syst. Evol. Microbiol.">
        <title>Complete genome sequence of Corynebacterium casei LMG S-19264T (=DSM 44701T), isolated from a smear-ripened cheese.</title>
        <authorList>
            <consortium name="US DOE Joint Genome Institute (JGI-PGF)"/>
            <person name="Walter F."/>
            <person name="Albersmeier A."/>
            <person name="Kalinowski J."/>
            <person name="Ruckert C."/>
        </authorList>
    </citation>
    <scope>NUCLEOTIDE SEQUENCE</scope>
    <source>
        <strain evidence="1">CCM 8606</strain>
    </source>
</reference>
<dbReference type="RefSeq" id="WP_229714781.1">
    <property type="nucleotide sequence ID" value="NZ_BMDH01000002.1"/>
</dbReference>
<dbReference type="AlphaFoldDB" id="A0A8J3EZ08"/>
<evidence type="ECO:0000313" key="1">
    <source>
        <dbReference type="EMBL" id="GGI14479.1"/>
    </source>
</evidence>
<name>A0A8J3EZ08_9BIFI</name>
<reference evidence="1" key="2">
    <citation type="submission" date="2020-09" db="EMBL/GenBank/DDBJ databases">
        <authorList>
            <person name="Sun Q."/>
            <person name="Sedlacek I."/>
        </authorList>
    </citation>
    <scope>NUCLEOTIDE SEQUENCE</scope>
    <source>
        <strain evidence="1">CCM 8606</strain>
    </source>
</reference>
<organism evidence="1 2">
    <name type="scientific">Galliscardovia ingluviei</name>
    <dbReference type="NCBI Taxonomy" id="1769422"/>
    <lineage>
        <taxon>Bacteria</taxon>
        <taxon>Bacillati</taxon>
        <taxon>Actinomycetota</taxon>
        <taxon>Actinomycetes</taxon>
        <taxon>Bifidobacteriales</taxon>
        <taxon>Bifidobacteriaceae</taxon>
        <taxon>Galliscardovia</taxon>
    </lineage>
</organism>
<keyword evidence="2" id="KW-1185">Reference proteome</keyword>
<dbReference type="Proteomes" id="UP000619536">
    <property type="component" value="Unassembled WGS sequence"/>
</dbReference>
<proteinExistence type="predicted"/>
<gene>
    <name evidence="1" type="ORF">GCM10007377_11140</name>
</gene>
<evidence type="ECO:0000313" key="2">
    <source>
        <dbReference type="Proteomes" id="UP000619536"/>
    </source>
</evidence>
<comment type="caution">
    <text evidence="1">The sequence shown here is derived from an EMBL/GenBank/DDBJ whole genome shotgun (WGS) entry which is preliminary data.</text>
</comment>